<dbReference type="InterPro" id="IPR039743">
    <property type="entry name" value="6GAL/EXGAL"/>
</dbReference>
<sequence length="484" mass="52513">MTVFQHQSRKVTMQHSFSLTGITAICFGLLIAGCTPTAEIETGMDREGGRSSQPATTGNREQVMSGLGVNANVHSWRDGELRPAIDKISALGDITWRVVIDNGDWESVRNPAAPPAIDWNYYTPIYETPELVDLWETIAYINTKPGQEVMLNVMGPVSQWMGGDHIGADMEDEWVRTMASMAGYGRTVKNLDFTLLAPLNEPDLNGIEGPNVGPEQYVRLLHKLAVALDDLGLTDMRLVGPDTALAENAMDGYFRELNTDAVVMDRLAYFAIHSYSGETSDARQVLAQSGSGLDFWVTEFSGPCPGCDGGAPNPADWTSASATALLALDLIQQGATGLLHYDAWDGYYNHHGSNGYWGLLAYDKANGNYSPRKNYFALQQLTRFVPRGSVRVPMDSGDARIKAVAFEDPVSGRFTVFGVNTSDDVIPARMAIPDIAGPLDLSSYITNATHDMEKTTGASVSSGRIEATIQPQTIFTLSGIPTKG</sequence>
<dbReference type="Pfam" id="PF11790">
    <property type="entry name" value="Glyco_hydro_cc"/>
    <property type="match status" value="1"/>
</dbReference>
<evidence type="ECO:0000313" key="2">
    <source>
        <dbReference type="EMBL" id="CCQ48351.1"/>
    </source>
</evidence>
<comment type="caution">
    <text evidence="2">The sequence shown here is derived from an EMBL/GenBank/DDBJ whole genome shotgun (WGS) entry which is preliminary data.</text>
</comment>
<dbReference type="Proteomes" id="UP000035722">
    <property type="component" value="Unassembled WGS sequence"/>
</dbReference>
<dbReference type="STRING" id="861266.ARTSIC4J27_4356"/>
<dbReference type="PANTHER" id="PTHR42767:SF1">
    <property type="entry name" value="ENDO-BETA-1,6-GALACTANASE-LIKE DOMAIN-CONTAINING PROTEIN"/>
    <property type="match status" value="1"/>
</dbReference>
<dbReference type="InterPro" id="IPR013780">
    <property type="entry name" value="Glyco_hydro_b"/>
</dbReference>
<evidence type="ECO:0000259" key="1">
    <source>
        <dbReference type="Pfam" id="PF11790"/>
    </source>
</evidence>
<dbReference type="AlphaFoldDB" id="A0A024H969"/>
<dbReference type="PANTHER" id="PTHR42767">
    <property type="entry name" value="ENDO-BETA-1,6-GALACTANASE"/>
    <property type="match status" value="1"/>
</dbReference>
<proteinExistence type="predicted"/>
<gene>
    <name evidence="2" type="ORF">ARTSIC4J27_4356</name>
</gene>
<accession>A0A024H969</accession>
<feature type="domain" description="Asl1-like glycosyl hydrolase catalytic" evidence="1">
    <location>
        <begin position="167"/>
        <end position="301"/>
    </location>
</feature>
<protein>
    <recommendedName>
        <fullName evidence="1">Asl1-like glycosyl hydrolase catalytic domain-containing protein</fullName>
    </recommendedName>
</protein>
<keyword evidence="3" id="KW-1185">Reference proteome</keyword>
<dbReference type="EMBL" id="CAQI01000059">
    <property type="protein sequence ID" value="CCQ48351.1"/>
    <property type="molecule type" value="Genomic_DNA"/>
</dbReference>
<evidence type="ECO:0000313" key="3">
    <source>
        <dbReference type="Proteomes" id="UP000035722"/>
    </source>
</evidence>
<dbReference type="Gene3D" id="2.60.40.1180">
    <property type="entry name" value="Golgi alpha-mannosidase II"/>
    <property type="match status" value="1"/>
</dbReference>
<dbReference type="GO" id="GO:0004553">
    <property type="term" value="F:hydrolase activity, hydrolyzing O-glycosyl compounds"/>
    <property type="evidence" value="ECO:0007669"/>
    <property type="project" value="InterPro"/>
</dbReference>
<dbReference type="Gene3D" id="3.20.20.80">
    <property type="entry name" value="Glycosidases"/>
    <property type="match status" value="1"/>
</dbReference>
<dbReference type="InterPro" id="IPR017853">
    <property type="entry name" value="GH"/>
</dbReference>
<name>A0A024H969_9MICC</name>
<reference evidence="3" key="1">
    <citation type="journal article" date="2014" name="Genome Announc.">
        <title>Genome Sequence of Arthrobacter siccitolerans 4J27, a Xeroprotectant-Producing Desiccation-Tolerant Microorganism.</title>
        <authorList>
            <person name="Manzanera M."/>
            <person name="Santa-Cruz-Calvo L."/>
            <person name="Vilchez J.I."/>
            <person name="Garcia-Fontana C."/>
            <person name="Silva-Castro G.A."/>
            <person name="Calvo C."/>
            <person name="Gonzalez-Lopez J."/>
        </authorList>
    </citation>
    <scope>NUCLEOTIDE SEQUENCE [LARGE SCALE GENOMIC DNA]</scope>
    <source>
        <strain evidence="3">4J27</strain>
    </source>
</reference>
<organism evidence="2 3">
    <name type="scientific">Pseudarthrobacter siccitolerans</name>
    <dbReference type="NCBI Taxonomy" id="861266"/>
    <lineage>
        <taxon>Bacteria</taxon>
        <taxon>Bacillati</taxon>
        <taxon>Actinomycetota</taxon>
        <taxon>Actinomycetes</taxon>
        <taxon>Micrococcales</taxon>
        <taxon>Micrococcaceae</taxon>
        <taxon>Pseudarthrobacter</taxon>
    </lineage>
</organism>
<dbReference type="SUPFAM" id="SSF51445">
    <property type="entry name" value="(Trans)glycosidases"/>
    <property type="match status" value="1"/>
</dbReference>
<dbReference type="InterPro" id="IPR024655">
    <property type="entry name" value="Asl1_glyco_hydro_catalytic"/>
</dbReference>